<dbReference type="InterPro" id="IPR001173">
    <property type="entry name" value="Glyco_trans_2-like"/>
</dbReference>
<organism evidence="2 3">
    <name type="scientific">Pontibacter locisalis</name>
    <dbReference type="NCBI Taxonomy" id="1719035"/>
    <lineage>
        <taxon>Bacteria</taxon>
        <taxon>Pseudomonadati</taxon>
        <taxon>Bacteroidota</taxon>
        <taxon>Cytophagia</taxon>
        <taxon>Cytophagales</taxon>
        <taxon>Hymenobacteraceae</taxon>
        <taxon>Pontibacter</taxon>
    </lineage>
</organism>
<feature type="domain" description="Glycosyltransferase 2-like" evidence="1">
    <location>
        <begin position="8"/>
        <end position="168"/>
    </location>
</feature>
<dbReference type="RefSeq" id="WP_377510784.1">
    <property type="nucleotide sequence ID" value="NZ_JBHULU010000021.1"/>
</dbReference>
<dbReference type="Proteomes" id="UP001597544">
    <property type="component" value="Unassembled WGS sequence"/>
</dbReference>
<dbReference type="Pfam" id="PF00535">
    <property type="entry name" value="Glycos_transf_2"/>
    <property type="match status" value="1"/>
</dbReference>
<dbReference type="CDD" id="cd00761">
    <property type="entry name" value="Glyco_tranf_GTA_type"/>
    <property type="match status" value="1"/>
</dbReference>
<gene>
    <name evidence="2" type="ORF">ACFSRY_17345</name>
</gene>
<dbReference type="EMBL" id="JBHULU010000021">
    <property type="protein sequence ID" value="MFD2515643.1"/>
    <property type="molecule type" value="Genomic_DNA"/>
</dbReference>
<protein>
    <submittedName>
        <fullName evidence="2">Glycosyltransferase family 2 protein</fullName>
    </submittedName>
</protein>
<evidence type="ECO:0000313" key="3">
    <source>
        <dbReference type="Proteomes" id="UP001597544"/>
    </source>
</evidence>
<dbReference type="SUPFAM" id="SSF53448">
    <property type="entry name" value="Nucleotide-diphospho-sugar transferases"/>
    <property type="match status" value="1"/>
</dbReference>
<name>A0ABW5IRQ3_9BACT</name>
<sequence length="309" mass="35171">MKSTPLVSVIIPCYNVSDYVEKAVSSILSQTYTNLEILIVDDASTDDTLLKVKSFKDKRIKILEFQDNTKKIEAVNAALKLSTGDLISFQDADDWSEPERIAKQVSRFAGVEDLGICFTKYRYTGAKPSEPASISVTDEELKDEFLKFGNRSFTHLAPTMCATMMITKAALNDTCGYHPYFTGRVAEDIHWVYRILKRYKGSAVEETLYNIRVREGSLTSLQFTGKNVKAAYSWQLLSKVIYYDIQKGIDVLDPIQFDFMKRVELEACEEALTKSILQINKLKLSYESSTRYKIGKLLLSPFLYLKSLR</sequence>
<dbReference type="Gene3D" id="3.90.550.10">
    <property type="entry name" value="Spore Coat Polysaccharide Biosynthesis Protein SpsA, Chain A"/>
    <property type="match status" value="1"/>
</dbReference>
<dbReference type="PANTHER" id="PTHR22916">
    <property type="entry name" value="GLYCOSYLTRANSFERASE"/>
    <property type="match status" value="1"/>
</dbReference>
<reference evidence="3" key="1">
    <citation type="journal article" date="2019" name="Int. J. Syst. Evol. Microbiol.">
        <title>The Global Catalogue of Microorganisms (GCM) 10K type strain sequencing project: providing services to taxonomists for standard genome sequencing and annotation.</title>
        <authorList>
            <consortium name="The Broad Institute Genomics Platform"/>
            <consortium name="The Broad Institute Genome Sequencing Center for Infectious Disease"/>
            <person name="Wu L."/>
            <person name="Ma J."/>
        </authorList>
    </citation>
    <scope>NUCLEOTIDE SEQUENCE [LARGE SCALE GENOMIC DNA]</scope>
    <source>
        <strain evidence="3">KCTC 42498</strain>
    </source>
</reference>
<comment type="caution">
    <text evidence="2">The sequence shown here is derived from an EMBL/GenBank/DDBJ whole genome shotgun (WGS) entry which is preliminary data.</text>
</comment>
<dbReference type="InterPro" id="IPR029044">
    <property type="entry name" value="Nucleotide-diphossugar_trans"/>
</dbReference>
<evidence type="ECO:0000313" key="2">
    <source>
        <dbReference type="EMBL" id="MFD2515643.1"/>
    </source>
</evidence>
<proteinExistence type="predicted"/>
<dbReference type="PANTHER" id="PTHR22916:SF3">
    <property type="entry name" value="UDP-GLCNAC:BETAGAL BETA-1,3-N-ACETYLGLUCOSAMINYLTRANSFERASE-LIKE PROTEIN 1"/>
    <property type="match status" value="1"/>
</dbReference>
<evidence type="ECO:0000259" key="1">
    <source>
        <dbReference type="Pfam" id="PF00535"/>
    </source>
</evidence>
<keyword evidence="3" id="KW-1185">Reference proteome</keyword>
<accession>A0ABW5IRQ3</accession>